<feature type="transmembrane region" description="Helical" evidence="1">
    <location>
        <begin position="191"/>
        <end position="212"/>
    </location>
</feature>
<dbReference type="PANTHER" id="PTHR40465:SF1">
    <property type="entry name" value="DUF6534 DOMAIN-CONTAINING PROTEIN"/>
    <property type="match status" value="1"/>
</dbReference>
<feature type="transmembrane region" description="Helical" evidence="1">
    <location>
        <begin position="6"/>
        <end position="27"/>
    </location>
</feature>
<keyword evidence="1" id="KW-0472">Membrane</keyword>
<dbReference type="PANTHER" id="PTHR40465">
    <property type="entry name" value="CHROMOSOME 1, WHOLE GENOME SHOTGUN SEQUENCE"/>
    <property type="match status" value="1"/>
</dbReference>
<dbReference type="Pfam" id="PF20152">
    <property type="entry name" value="DUF6534"/>
    <property type="match status" value="1"/>
</dbReference>
<organism evidence="3 4">
    <name type="scientific">Pisolithus tinctorius Marx 270</name>
    <dbReference type="NCBI Taxonomy" id="870435"/>
    <lineage>
        <taxon>Eukaryota</taxon>
        <taxon>Fungi</taxon>
        <taxon>Dikarya</taxon>
        <taxon>Basidiomycota</taxon>
        <taxon>Agaricomycotina</taxon>
        <taxon>Agaricomycetes</taxon>
        <taxon>Agaricomycetidae</taxon>
        <taxon>Boletales</taxon>
        <taxon>Sclerodermatineae</taxon>
        <taxon>Pisolithaceae</taxon>
        <taxon>Pisolithus</taxon>
    </lineage>
</organism>
<dbReference type="InParanoid" id="A0A0C3PTV2"/>
<dbReference type="Proteomes" id="UP000054217">
    <property type="component" value="Unassembled WGS sequence"/>
</dbReference>
<evidence type="ECO:0000313" key="4">
    <source>
        <dbReference type="Proteomes" id="UP000054217"/>
    </source>
</evidence>
<dbReference type="STRING" id="870435.A0A0C3PTV2"/>
<reference evidence="4" key="2">
    <citation type="submission" date="2015-01" db="EMBL/GenBank/DDBJ databases">
        <title>Evolutionary Origins and Diversification of the Mycorrhizal Mutualists.</title>
        <authorList>
            <consortium name="DOE Joint Genome Institute"/>
            <consortium name="Mycorrhizal Genomics Consortium"/>
            <person name="Kohler A."/>
            <person name="Kuo A."/>
            <person name="Nagy L.G."/>
            <person name="Floudas D."/>
            <person name="Copeland A."/>
            <person name="Barry K.W."/>
            <person name="Cichocki N."/>
            <person name="Veneault-Fourrey C."/>
            <person name="LaButti K."/>
            <person name="Lindquist E.A."/>
            <person name="Lipzen A."/>
            <person name="Lundell T."/>
            <person name="Morin E."/>
            <person name="Murat C."/>
            <person name="Riley R."/>
            <person name="Ohm R."/>
            <person name="Sun H."/>
            <person name="Tunlid A."/>
            <person name="Henrissat B."/>
            <person name="Grigoriev I.V."/>
            <person name="Hibbett D.S."/>
            <person name="Martin F."/>
        </authorList>
    </citation>
    <scope>NUCLEOTIDE SEQUENCE [LARGE SCALE GENOMIC DNA]</scope>
    <source>
        <strain evidence="4">Marx 270</strain>
    </source>
</reference>
<dbReference type="HOGENOM" id="CLU_046025_2_0_1"/>
<name>A0A0C3PTV2_PISTI</name>
<sequence length="274" mass="30406">SQGPFLIGLIINILLHGVLTTQVYLYFTTHNNDRLWLKMLIVLLYIADTFNCMISIYYIYDVLVTHFVGDEANLSIANWGHNNSLKGAIGGAVQHFFAWRVYVMTEKAFIVLAIVLCSLVNLAGSLGATVGVALNPNLSLLPRLTIEVTMWLVGAVLADTIIAVSLVWHLRRYRHLYPALTSTINRILRTTVQTGVLTTIVAIVDLTCYLTIVNFSNFSPSHLIFNIPLSKLYTNCMLSSLNARREQKYDGSAEEPSLGGISSQVSVLKRAAWS</sequence>
<protein>
    <recommendedName>
        <fullName evidence="2">DUF6534 domain-containing protein</fullName>
    </recommendedName>
</protein>
<keyword evidence="4" id="KW-1185">Reference proteome</keyword>
<gene>
    <name evidence="3" type="ORF">M404DRAFT_125322</name>
</gene>
<feature type="transmembrane region" description="Helical" evidence="1">
    <location>
        <begin position="39"/>
        <end position="60"/>
    </location>
</feature>
<proteinExistence type="predicted"/>
<feature type="domain" description="DUF6534" evidence="2">
    <location>
        <begin position="155"/>
        <end position="245"/>
    </location>
</feature>
<evidence type="ECO:0000259" key="2">
    <source>
        <dbReference type="Pfam" id="PF20152"/>
    </source>
</evidence>
<evidence type="ECO:0000256" key="1">
    <source>
        <dbReference type="SAM" id="Phobius"/>
    </source>
</evidence>
<feature type="transmembrane region" description="Helical" evidence="1">
    <location>
        <begin position="148"/>
        <end position="170"/>
    </location>
</feature>
<evidence type="ECO:0000313" key="3">
    <source>
        <dbReference type="EMBL" id="KIO12169.1"/>
    </source>
</evidence>
<feature type="non-terminal residue" evidence="3">
    <location>
        <position position="1"/>
    </location>
</feature>
<dbReference type="InterPro" id="IPR045339">
    <property type="entry name" value="DUF6534"/>
</dbReference>
<reference evidence="3 4" key="1">
    <citation type="submission" date="2014-04" db="EMBL/GenBank/DDBJ databases">
        <authorList>
            <consortium name="DOE Joint Genome Institute"/>
            <person name="Kuo A."/>
            <person name="Kohler A."/>
            <person name="Costa M.D."/>
            <person name="Nagy L.G."/>
            <person name="Floudas D."/>
            <person name="Copeland A."/>
            <person name="Barry K.W."/>
            <person name="Cichocki N."/>
            <person name="Veneault-Fourrey C."/>
            <person name="LaButti K."/>
            <person name="Lindquist E.A."/>
            <person name="Lipzen A."/>
            <person name="Lundell T."/>
            <person name="Morin E."/>
            <person name="Murat C."/>
            <person name="Sun H."/>
            <person name="Tunlid A."/>
            <person name="Henrissat B."/>
            <person name="Grigoriev I.V."/>
            <person name="Hibbett D.S."/>
            <person name="Martin F."/>
            <person name="Nordberg H.P."/>
            <person name="Cantor M.N."/>
            <person name="Hua S.X."/>
        </authorList>
    </citation>
    <scope>NUCLEOTIDE SEQUENCE [LARGE SCALE GENOMIC DNA]</scope>
    <source>
        <strain evidence="3 4">Marx 270</strain>
    </source>
</reference>
<dbReference type="EMBL" id="KN831948">
    <property type="protein sequence ID" value="KIO12169.1"/>
    <property type="molecule type" value="Genomic_DNA"/>
</dbReference>
<accession>A0A0C3PTV2</accession>
<feature type="transmembrane region" description="Helical" evidence="1">
    <location>
        <begin position="84"/>
        <end position="102"/>
    </location>
</feature>
<dbReference type="OrthoDB" id="3265526at2759"/>
<keyword evidence="1" id="KW-0812">Transmembrane</keyword>
<feature type="transmembrane region" description="Helical" evidence="1">
    <location>
        <begin position="109"/>
        <end position="128"/>
    </location>
</feature>
<keyword evidence="1" id="KW-1133">Transmembrane helix</keyword>
<dbReference type="AlphaFoldDB" id="A0A0C3PTV2"/>